<keyword evidence="2" id="KW-0732">Signal</keyword>
<reference evidence="3 4" key="1">
    <citation type="submission" date="2019-07" db="EMBL/GenBank/DDBJ databases">
        <title>Microbispora hainanensis DSM 45428.</title>
        <authorList>
            <person name="Thawai C."/>
        </authorList>
    </citation>
    <scope>NUCLEOTIDE SEQUENCE [LARGE SCALE GENOMIC DNA]</scope>
    <source>
        <strain evidence="3 4">DSM 45428</strain>
    </source>
</reference>
<proteinExistence type="predicted"/>
<evidence type="ECO:0000313" key="4">
    <source>
        <dbReference type="Proteomes" id="UP000316541"/>
    </source>
</evidence>
<comment type="caution">
    <text evidence="3">The sequence shown here is derived from an EMBL/GenBank/DDBJ whole genome shotgun (WGS) entry which is preliminary data.</text>
</comment>
<protein>
    <submittedName>
        <fullName evidence="3">Uncharacterized protein</fullName>
    </submittedName>
</protein>
<feature type="region of interest" description="Disordered" evidence="1">
    <location>
        <begin position="45"/>
        <end position="67"/>
    </location>
</feature>
<dbReference type="AlphaFoldDB" id="A0A544YX03"/>
<feature type="compositionally biased region" description="Low complexity" evidence="1">
    <location>
        <begin position="45"/>
        <end position="54"/>
    </location>
</feature>
<organism evidence="3 4">
    <name type="scientific">Microbispora hainanensis</name>
    <dbReference type="NCBI Taxonomy" id="568844"/>
    <lineage>
        <taxon>Bacteria</taxon>
        <taxon>Bacillati</taxon>
        <taxon>Actinomycetota</taxon>
        <taxon>Actinomycetes</taxon>
        <taxon>Streptosporangiales</taxon>
        <taxon>Streptosporangiaceae</taxon>
        <taxon>Microbispora</taxon>
    </lineage>
</organism>
<accession>A0A544YX03</accession>
<dbReference type="EMBL" id="VIRM01000012">
    <property type="protein sequence ID" value="TQS21296.1"/>
    <property type="molecule type" value="Genomic_DNA"/>
</dbReference>
<evidence type="ECO:0000256" key="1">
    <source>
        <dbReference type="SAM" id="MobiDB-lite"/>
    </source>
</evidence>
<dbReference type="RefSeq" id="WP_142619004.1">
    <property type="nucleotide sequence ID" value="NZ_VIRM01000012.1"/>
</dbReference>
<sequence>MISRRSSSASGSRGAGRLLMWSAAAAVTCATLGLSGAVAANATTTKTAPATQAASPTGEKPKANLPYPRLDATNVVTGFTGELAETRTTGVIDTPVPDLFPNRSNHYTGSARRGNAWVFDSNNNRWVNLTPVFGNAFLYDIALAPSPSRPLVLTSATALAPITLPNTGDPAGLLRVSVRRADGRILFTDCTVSVVNPAIAGGRSFNEIPLSATNCSTASLLPTS</sequence>
<name>A0A544YX03_9ACTN</name>
<dbReference type="Proteomes" id="UP000316541">
    <property type="component" value="Unassembled WGS sequence"/>
</dbReference>
<evidence type="ECO:0000256" key="2">
    <source>
        <dbReference type="SAM" id="SignalP"/>
    </source>
</evidence>
<gene>
    <name evidence="3" type="ORF">FLX08_12555</name>
</gene>
<feature type="signal peptide" evidence="2">
    <location>
        <begin position="1"/>
        <end position="39"/>
    </location>
</feature>
<evidence type="ECO:0000313" key="3">
    <source>
        <dbReference type="EMBL" id="TQS21296.1"/>
    </source>
</evidence>
<feature type="chain" id="PRO_5021767970" evidence="2">
    <location>
        <begin position="40"/>
        <end position="224"/>
    </location>
</feature>